<dbReference type="OrthoDB" id="286814at2759"/>
<feature type="region of interest" description="Disordered" evidence="1">
    <location>
        <begin position="430"/>
        <end position="511"/>
    </location>
</feature>
<dbReference type="GO" id="GO:0005634">
    <property type="term" value="C:nucleus"/>
    <property type="evidence" value="ECO:0007669"/>
    <property type="project" value="TreeGrafter"/>
</dbReference>
<evidence type="ECO:0000256" key="1">
    <source>
        <dbReference type="SAM" id="MobiDB-lite"/>
    </source>
</evidence>
<protein>
    <recommendedName>
        <fullName evidence="4">Cyclin-domain-containing protein</fullName>
    </recommendedName>
</protein>
<accession>A0A8H7S0S5</accession>
<feature type="region of interest" description="Disordered" evidence="1">
    <location>
        <begin position="587"/>
        <end position="615"/>
    </location>
</feature>
<feature type="compositionally biased region" description="Low complexity" evidence="1">
    <location>
        <begin position="495"/>
        <end position="510"/>
    </location>
</feature>
<dbReference type="Proteomes" id="UP000646827">
    <property type="component" value="Unassembled WGS sequence"/>
</dbReference>
<gene>
    <name evidence="2" type="ORF">INT45_010612</name>
</gene>
<dbReference type="GO" id="GO:0016538">
    <property type="term" value="F:cyclin-dependent protein serine/threonine kinase regulator activity"/>
    <property type="evidence" value="ECO:0007669"/>
    <property type="project" value="TreeGrafter"/>
</dbReference>
<feature type="compositionally biased region" description="Low complexity" evidence="1">
    <location>
        <begin position="523"/>
        <end position="533"/>
    </location>
</feature>
<feature type="compositionally biased region" description="Polar residues" evidence="1">
    <location>
        <begin position="37"/>
        <end position="50"/>
    </location>
</feature>
<proteinExistence type="predicted"/>
<feature type="compositionally biased region" description="Basic residues" evidence="1">
    <location>
        <begin position="392"/>
        <end position="406"/>
    </location>
</feature>
<feature type="non-terminal residue" evidence="2">
    <location>
        <position position="1"/>
    </location>
</feature>
<evidence type="ECO:0000313" key="2">
    <source>
        <dbReference type="EMBL" id="KAG2219421.1"/>
    </source>
</evidence>
<dbReference type="EMBL" id="JAEPRB010000180">
    <property type="protein sequence ID" value="KAG2219421.1"/>
    <property type="molecule type" value="Genomic_DNA"/>
</dbReference>
<dbReference type="AlphaFoldDB" id="A0A8H7S0S5"/>
<feature type="region of interest" description="Disordered" evidence="1">
    <location>
        <begin position="378"/>
        <end position="406"/>
    </location>
</feature>
<dbReference type="InterPro" id="IPR013922">
    <property type="entry name" value="Cyclin_PHO80-like"/>
</dbReference>
<feature type="region of interest" description="Disordered" evidence="1">
    <location>
        <begin position="93"/>
        <end position="128"/>
    </location>
</feature>
<dbReference type="GO" id="GO:0000307">
    <property type="term" value="C:cyclin-dependent protein kinase holoenzyme complex"/>
    <property type="evidence" value="ECO:0007669"/>
    <property type="project" value="TreeGrafter"/>
</dbReference>
<evidence type="ECO:0008006" key="4">
    <source>
        <dbReference type="Google" id="ProtNLM"/>
    </source>
</evidence>
<comment type="caution">
    <text evidence="2">The sequence shown here is derived from an EMBL/GenBank/DDBJ whole genome shotgun (WGS) entry which is preliminary data.</text>
</comment>
<feature type="region of interest" description="Disordered" evidence="1">
    <location>
        <begin position="523"/>
        <end position="573"/>
    </location>
</feature>
<feature type="region of interest" description="Disordered" evidence="1">
    <location>
        <begin position="27"/>
        <end position="66"/>
    </location>
</feature>
<feature type="compositionally biased region" description="Polar residues" evidence="1">
    <location>
        <begin position="534"/>
        <end position="558"/>
    </location>
</feature>
<name>A0A8H7S0S5_9FUNG</name>
<feature type="compositionally biased region" description="Low complexity" evidence="1">
    <location>
        <begin position="559"/>
        <end position="569"/>
    </location>
</feature>
<evidence type="ECO:0000313" key="3">
    <source>
        <dbReference type="Proteomes" id="UP000646827"/>
    </source>
</evidence>
<dbReference type="PANTHER" id="PTHR15615">
    <property type="match status" value="1"/>
</dbReference>
<keyword evidence="3" id="KW-1185">Reference proteome</keyword>
<dbReference type="PANTHER" id="PTHR15615:SF36">
    <property type="entry name" value="PHO85 CYCLIN-5"/>
    <property type="match status" value="1"/>
</dbReference>
<feature type="compositionally biased region" description="Low complexity" evidence="1">
    <location>
        <begin position="378"/>
        <end position="391"/>
    </location>
</feature>
<dbReference type="GO" id="GO:0019901">
    <property type="term" value="F:protein kinase binding"/>
    <property type="evidence" value="ECO:0007669"/>
    <property type="project" value="InterPro"/>
</dbReference>
<dbReference type="Gene3D" id="1.10.472.10">
    <property type="entry name" value="Cyclin-like"/>
    <property type="match status" value="1"/>
</dbReference>
<sequence>MTSLHSTTHPYASTTTTTTTTPFHILPSCRFHGEHPPQSTDSNNMLSESSLTHRRPSTTVVPNGGHAHDWNTAFHHSAGKLAYGNGSSLSTLTHGTHNATTNSKNRTNNNNSITRTTTSTTATTMLPLHTDPEMYALRSKYTSTHGNNTSSSLSSTLPTTTSSVAVKPSHHVNNRLAYVEALVDTNAHVIETIWSNTTSSSSSSSSTSSSSSHYNKSAVVPLRTFIQEVLKRSRTTYSTLQTALFYLFRARPAIIAQLYERNHATTMDHRHPSNNNPYWQDAYISCGRRMFLASLVIASKFVQDKTYRNSAWAKIAGLPVSEINAAERIFLDLIDYRLYIAQPTFEQWHHLLHLHVESRALNKPIPLLHDLSCLPTGQQQQQFQLPSPSSPTHHHHQQQHGQHHHHHFTLPALMNNENDVTNCCDPSYYQHSHHHHHHHPPSHHHYNQQQHIHEQQQTTTTTTRRKRRLRETSIDDYYHPNVRHYSVLSPPPSCSPSSNGGNSSTGYSPSVAINSHVPPVLSLSLPSSSSSSPMHTPTQISPVRMNQNTLPFTSSWKVSSNNTSPPSSTHYGRPYYMVSDVRQQTPDYFSLSNNNNNTTSSKKRRLTTTTTTLPPPVYDTIQQQGYAVSHVR</sequence>
<feature type="compositionally biased region" description="Low complexity" evidence="1">
    <location>
        <begin position="98"/>
        <end position="124"/>
    </location>
</feature>
<dbReference type="Pfam" id="PF08613">
    <property type="entry name" value="Cyclin"/>
    <property type="match status" value="1"/>
</dbReference>
<feature type="compositionally biased region" description="Basic residues" evidence="1">
    <location>
        <begin position="431"/>
        <end position="446"/>
    </location>
</feature>
<organism evidence="2 3">
    <name type="scientific">Circinella minor</name>
    <dbReference type="NCBI Taxonomy" id="1195481"/>
    <lineage>
        <taxon>Eukaryota</taxon>
        <taxon>Fungi</taxon>
        <taxon>Fungi incertae sedis</taxon>
        <taxon>Mucoromycota</taxon>
        <taxon>Mucoromycotina</taxon>
        <taxon>Mucoromycetes</taxon>
        <taxon>Mucorales</taxon>
        <taxon>Lichtheimiaceae</taxon>
        <taxon>Circinella</taxon>
    </lineage>
</organism>
<reference evidence="2 3" key="1">
    <citation type="submission" date="2020-12" db="EMBL/GenBank/DDBJ databases">
        <title>Metabolic potential, ecology and presence of endohyphal bacteria is reflected in genomic diversity of Mucoromycotina.</title>
        <authorList>
            <person name="Muszewska A."/>
            <person name="Okrasinska A."/>
            <person name="Steczkiewicz K."/>
            <person name="Drgas O."/>
            <person name="Orlowska M."/>
            <person name="Perlinska-Lenart U."/>
            <person name="Aleksandrzak-Piekarczyk T."/>
            <person name="Szatraj K."/>
            <person name="Zielenkiewicz U."/>
            <person name="Pilsyk S."/>
            <person name="Malc E."/>
            <person name="Mieczkowski P."/>
            <person name="Kruszewska J.S."/>
            <person name="Biernat P."/>
            <person name="Pawlowska J."/>
        </authorList>
    </citation>
    <scope>NUCLEOTIDE SEQUENCE [LARGE SCALE GENOMIC DNA]</scope>
    <source>
        <strain evidence="2 3">CBS 142.35</strain>
    </source>
</reference>
<feature type="compositionally biased region" description="Low complexity" evidence="1">
    <location>
        <begin position="447"/>
        <end position="462"/>
    </location>
</feature>
<dbReference type="CDD" id="cd20557">
    <property type="entry name" value="CYCLIN_ScPCL1-like"/>
    <property type="match status" value="1"/>
</dbReference>